<evidence type="ECO:0000313" key="2">
    <source>
        <dbReference type="EMBL" id="ERJ13471.1"/>
    </source>
</evidence>
<evidence type="ECO:0000313" key="3">
    <source>
        <dbReference type="Proteomes" id="UP000005707"/>
    </source>
</evidence>
<sequence>MIYKLKKNMNRTQDVSNNVKVLIITVYAASLILFGLIVGDGPRKILEGLYQIIIQSDILISDYIGVGGIGAAFVNSGLITLIFIFILYKMKIQFNGAAVTALFLIAGFSLFGKNLFNVWFVVVGVFLYAKVQRERFSKYIYTALFGTAMAPVVTELVFIISAPTYVRIPLGIIVGILLGFILPPLASYLIRVHQGFNLYNIGFTAGVIGLIVYALLRSYEVELVPRDVWSTGNNTILAIYLSLMFISMIVLGFYLNKKSFNKLKEITEYTGRLVSDFILLEGFAPTLINMGINGMIALSYVLIVKGDLNGPTIGGIFTIVGFSSFGKHPKNILPIMLGVILGSLLKNGDLNDPTVLLAALFGTSLAPIAGEFGMLFGILAGFFHYSVVRHVGPTHGGLNLYNNGFSAGIVAAFLVPIIEAFRKDED</sequence>
<name>U2EFQ3_9MOLU</name>
<feature type="transmembrane region" description="Helical" evidence="1">
    <location>
        <begin position="400"/>
        <end position="418"/>
    </location>
</feature>
<dbReference type="AlphaFoldDB" id="U2EFQ3"/>
<dbReference type="RefSeq" id="WP_008826423.1">
    <property type="nucleotide sequence ID" value="NZ_AFNU02000001.1"/>
</dbReference>
<comment type="caution">
    <text evidence="2">The sequence shown here is derived from an EMBL/GenBank/DDBJ whole genome shotgun (WGS) entry which is preliminary data.</text>
</comment>
<dbReference type="InParanoid" id="U2EFQ3"/>
<keyword evidence="3" id="KW-1185">Reference proteome</keyword>
<dbReference type="InterPro" id="IPR011470">
    <property type="entry name" value="DUF1576"/>
</dbReference>
<keyword evidence="1" id="KW-0812">Transmembrane</keyword>
<feature type="transmembrane region" description="Helical" evidence="1">
    <location>
        <begin position="236"/>
        <end position="256"/>
    </location>
</feature>
<feature type="transmembrane region" description="Helical" evidence="1">
    <location>
        <begin position="63"/>
        <end position="87"/>
    </location>
</feature>
<feature type="transmembrane region" description="Helical" evidence="1">
    <location>
        <begin position="21"/>
        <end position="39"/>
    </location>
</feature>
<keyword evidence="1" id="KW-1133">Transmembrane helix</keyword>
<accession>U2EFQ3</accession>
<gene>
    <name evidence="2" type="ORF">HLPCO_000122</name>
</gene>
<dbReference type="Pfam" id="PF07613">
    <property type="entry name" value="DUF1576"/>
    <property type="match status" value="2"/>
</dbReference>
<dbReference type="STRING" id="1033810.HLPCO_000122"/>
<feature type="transmembrane region" description="Helical" evidence="1">
    <location>
        <begin position="277"/>
        <end position="302"/>
    </location>
</feature>
<keyword evidence="1" id="KW-0472">Membrane</keyword>
<feature type="transmembrane region" description="Helical" evidence="1">
    <location>
        <begin position="197"/>
        <end position="216"/>
    </location>
</feature>
<protein>
    <recommendedName>
        <fullName evidence="4">DUF1576 domain-containing protein</fullName>
    </recommendedName>
</protein>
<reference evidence="2 3" key="2">
    <citation type="journal article" date="2013" name="PLoS ONE">
        <title>INDIGO - INtegrated Data Warehouse of MIcrobial GenOmes with Examples from the Red Sea Extremophiles.</title>
        <authorList>
            <person name="Alam I."/>
            <person name="Antunes A."/>
            <person name="Kamau A.A."/>
            <person name="Ba Alawi W."/>
            <person name="Kalkatawi M."/>
            <person name="Stingl U."/>
            <person name="Bajic V.B."/>
        </authorList>
    </citation>
    <scope>NUCLEOTIDE SEQUENCE [LARGE SCALE GENOMIC DNA]</scope>
    <source>
        <strain evidence="2 3">SSD-17B</strain>
    </source>
</reference>
<feature type="transmembrane region" description="Helical" evidence="1">
    <location>
        <begin position="116"/>
        <end position="132"/>
    </location>
</feature>
<feature type="transmembrane region" description="Helical" evidence="1">
    <location>
        <begin position="368"/>
        <end position="388"/>
    </location>
</feature>
<dbReference type="EMBL" id="AFNU02000001">
    <property type="protein sequence ID" value="ERJ13471.1"/>
    <property type="molecule type" value="Genomic_DNA"/>
</dbReference>
<dbReference type="eggNOG" id="ENOG502Z7MK">
    <property type="taxonomic scope" value="Bacteria"/>
</dbReference>
<dbReference type="Proteomes" id="UP000005707">
    <property type="component" value="Unassembled WGS sequence"/>
</dbReference>
<evidence type="ECO:0000256" key="1">
    <source>
        <dbReference type="SAM" id="Phobius"/>
    </source>
</evidence>
<organism evidence="2 3">
    <name type="scientific">Haloplasma contractile SSD-17B</name>
    <dbReference type="NCBI Taxonomy" id="1033810"/>
    <lineage>
        <taxon>Bacteria</taxon>
        <taxon>Bacillati</taxon>
        <taxon>Mycoplasmatota</taxon>
        <taxon>Mollicutes</taxon>
        <taxon>Haloplasmatales</taxon>
        <taxon>Haloplasmataceae</taxon>
        <taxon>Haloplasma</taxon>
    </lineage>
</organism>
<feature type="transmembrane region" description="Helical" evidence="1">
    <location>
        <begin position="168"/>
        <end position="190"/>
    </location>
</feature>
<proteinExistence type="predicted"/>
<reference evidence="2 3" key="1">
    <citation type="journal article" date="2011" name="J. Bacteriol.">
        <title>Genome sequence of Haloplasma contractile, an unusual contractile bacterium from a deep-sea anoxic brine lake.</title>
        <authorList>
            <person name="Antunes A."/>
            <person name="Alam I."/>
            <person name="El Dorry H."/>
            <person name="Siam R."/>
            <person name="Robertson A."/>
            <person name="Bajic V.B."/>
            <person name="Stingl U."/>
        </authorList>
    </citation>
    <scope>NUCLEOTIDE SEQUENCE [LARGE SCALE GENOMIC DNA]</scope>
    <source>
        <strain evidence="2 3">SSD-17B</strain>
    </source>
</reference>
<feature type="transmembrane region" description="Helical" evidence="1">
    <location>
        <begin position="94"/>
        <end position="110"/>
    </location>
</feature>
<evidence type="ECO:0008006" key="4">
    <source>
        <dbReference type="Google" id="ProtNLM"/>
    </source>
</evidence>
<feature type="transmembrane region" description="Helical" evidence="1">
    <location>
        <begin position="139"/>
        <end position="162"/>
    </location>
</feature>